<dbReference type="InterPro" id="IPR052534">
    <property type="entry name" value="Extracell_DNA_Util/SecSys_Comp"/>
</dbReference>
<dbReference type="Gene3D" id="3.30.420.380">
    <property type="match status" value="1"/>
</dbReference>
<dbReference type="PANTHER" id="PTHR40278">
    <property type="entry name" value="DNA UTILIZATION PROTEIN HOFN"/>
    <property type="match status" value="1"/>
</dbReference>
<gene>
    <name evidence="3" type="ORF">FX982_03988</name>
</gene>
<dbReference type="InterPro" id="IPR007813">
    <property type="entry name" value="PilN"/>
</dbReference>
<proteinExistence type="predicted"/>
<feature type="coiled-coil region" evidence="1">
    <location>
        <begin position="219"/>
        <end position="246"/>
    </location>
</feature>
<evidence type="ECO:0000313" key="3">
    <source>
        <dbReference type="EMBL" id="QKF52996.1"/>
    </source>
</evidence>
<keyword evidence="1" id="KW-0175">Coiled coil</keyword>
<sequence>MNSPFSVPAPLRAYLASGEQRWQGSAAQRFWQRWLAELRGCVPVRLRHRLSPQITVQNHRWPIVTPTSEIQASARHVLMLPTTVVMIHRLQLPTAAARDLTAVVGYELDKYTPYPRDQLFYVVRQDGRSAGGLKITLIAVLRERMHAILAECAAQSLTPQRVDVCSEDGTPLGIDLLPESARPVNHRGGGDRRRVLVGLCAVLLVTLMGLWLHDRQQRLEGMRATVQSLKGQVAQVQQLRQQLSNTLGAADYLTRHKAARPTMVALMSELTACLPDDTCLEQLEIDADDASFSGQSVRASALISHLKDCPSLDNPQFQGVIQPDADSGKERFSLHARLHQEAADAPNADTP</sequence>
<dbReference type="AlphaFoldDB" id="A0A6M8MM35"/>
<evidence type="ECO:0000313" key="4">
    <source>
        <dbReference type="Proteomes" id="UP000501989"/>
    </source>
</evidence>
<dbReference type="PANTHER" id="PTHR40278:SF1">
    <property type="entry name" value="DNA UTILIZATION PROTEIN HOFN"/>
    <property type="match status" value="1"/>
</dbReference>
<keyword evidence="2" id="KW-0472">Membrane</keyword>
<evidence type="ECO:0000256" key="1">
    <source>
        <dbReference type="SAM" id="Coils"/>
    </source>
</evidence>
<evidence type="ECO:0008006" key="5">
    <source>
        <dbReference type="Google" id="ProtNLM"/>
    </source>
</evidence>
<dbReference type="EMBL" id="CP053746">
    <property type="protein sequence ID" value="QKF52996.1"/>
    <property type="molecule type" value="Genomic_DNA"/>
</dbReference>
<organism evidence="3 4">
    <name type="scientific">Pseudomonas graminis</name>
    <dbReference type="NCBI Taxonomy" id="158627"/>
    <lineage>
        <taxon>Bacteria</taxon>
        <taxon>Pseudomonadati</taxon>
        <taxon>Pseudomonadota</taxon>
        <taxon>Gammaproteobacteria</taxon>
        <taxon>Pseudomonadales</taxon>
        <taxon>Pseudomonadaceae</taxon>
        <taxon>Pseudomonas</taxon>
    </lineage>
</organism>
<evidence type="ECO:0000256" key="2">
    <source>
        <dbReference type="SAM" id="Phobius"/>
    </source>
</evidence>
<dbReference type="Proteomes" id="UP000501989">
    <property type="component" value="Chromosome"/>
</dbReference>
<accession>A0A6M8MM35</accession>
<dbReference type="Pfam" id="PF05137">
    <property type="entry name" value="PilN"/>
    <property type="match status" value="1"/>
</dbReference>
<dbReference type="SUPFAM" id="SSF53067">
    <property type="entry name" value="Actin-like ATPase domain"/>
    <property type="match status" value="1"/>
</dbReference>
<reference evidence="4" key="1">
    <citation type="submission" date="2019-12" db="EMBL/GenBank/DDBJ databases">
        <title>Endophytic bacteria associated with Panax ginseng seedlings.</title>
        <authorList>
            <person name="Park J.M."/>
            <person name="Shin R."/>
            <person name="Jo S.H."/>
        </authorList>
    </citation>
    <scope>NUCLEOTIDE SEQUENCE [LARGE SCALE GENOMIC DNA]</scope>
    <source>
        <strain evidence="4">PgKB30</strain>
    </source>
</reference>
<dbReference type="KEGG" id="pgg:FX982_03988"/>
<feature type="transmembrane region" description="Helical" evidence="2">
    <location>
        <begin position="195"/>
        <end position="213"/>
    </location>
</feature>
<dbReference type="InterPro" id="IPR043129">
    <property type="entry name" value="ATPase_NBD"/>
</dbReference>
<keyword evidence="2" id="KW-1133">Transmembrane helix</keyword>
<protein>
    <recommendedName>
        <fullName evidence="5">General secretion pathway protein GspL</fullName>
    </recommendedName>
</protein>
<keyword evidence="4" id="KW-1185">Reference proteome</keyword>
<keyword evidence="2" id="KW-0812">Transmembrane</keyword>
<name>A0A6M8MM35_9PSED</name>
<dbReference type="RefSeq" id="WP_172612201.1">
    <property type="nucleotide sequence ID" value="NZ_CP053746.1"/>
</dbReference>